<feature type="domain" description="Amino acid transporter transmembrane" evidence="16">
    <location>
        <begin position="200"/>
        <end position="465"/>
    </location>
</feature>
<evidence type="ECO:0000256" key="2">
    <source>
        <dbReference type="ARBA" id="ARBA00004155"/>
    </source>
</evidence>
<keyword evidence="17" id="KW-1185">Reference proteome</keyword>
<feature type="transmembrane region" description="Helical" evidence="15">
    <location>
        <begin position="303"/>
        <end position="324"/>
    </location>
</feature>
<dbReference type="PANTHER" id="PTHR22950:SF244">
    <property type="entry name" value="NEUTRAL AMINO ACID TRANSPORTER 9"/>
    <property type="match status" value="1"/>
</dbReference>
<feature type="transmembrane region" description="Helical" evidence="15">
    <location>
        <begin position="117"/>
        <end position="135"/>
    </location>
</feature>
<evidence type="ECO:0000256" key="14">
    <source>
        <dbReference type="ARBA" id="ARBA00038442"/>
    </source>
</evidence>
<evidence type="ECO:0000256" key="1">
    <source>
        <dbReference type="ARBA" id="ARBA00004107"/>
    </source>
</evidence>
<evidence type="ECO:0000256" key="12">
    <source>
        <dbReference type="ARBA" id="ARBA00023180"/>
    </source>
</evidence>
<keyword evidence="9" id="KW-0915">Sodium</keyword>
<feature type="transmembrane region" description="Helical" evidence="15">
    <location>
        <begin position="40"/>
        <end position="59"/>
    </location>
</feature>
<evidence type="ECO:0000256" key="4">
    <source>
        <dbReference type="ARBA" id="ARBA00022692"/>
    </source>
</evidence>
<dbReference type="GeneID" id="100903901"/>
<comment type="similarity">
    <text evidence="14">Belongs to the amino acid/polyamine transporter 2 family. SLC38A9 subfamily.</text>
</comment>
<feature type="transmembrane region" description="Helical" evidence="15">
    <location>
        <begin position="270"/>
        <end position="291"/>
    </location>
</feature>
<keyword evidence="4 15" id="KW-0812">Transmembrane</keyword>
<reference evidence="18" key="1">
    <citation type="submission" date="2025-08" db="UniProtKB">
        <authorList>
            <consortium name="RefSeq"/>
        </authorList>
    </citation>
    <scope>IDENTIFICATION</scope>
</reference>
<evidence type="ECO:0000256" key="15">
    <source>
        <dbReference type="SAM" id="Phobius"/>
    </source>
</evidence>
<dbReference type="AlphaFoldDB" id="A0AAJ6VYP3"/>
<evidence type="ECO:0000256" key="7">
    <source>
        <dbReference type="ARBA" id="ARBA00022970"/>
    </source>
</evidence>
<evidence type="ECO:0000256" key="9">
    <source>
        <dbReference type="ARBA" id="ARBA00023053"/>
    </source>
</evidence>
<dbReference type="KEGG" id="goe:100903901"/>
<protein>
    <submittedName>
        <fullName evidence="18">Sodium-coupled neutral amino acid transporter 9 homolog</fullName>
    </submittedName>
</protein>
<keyword evidence="7" id="KW-0029">Amino-acid transport</keyword>
<gene>
    <name evidence="18" type="primary">LOC100903901</name>
</gene>
<evidence type="ECO:0000313" key="17">
    <source>
        <dbReference type="Proteomes" id="UP000694867"/>
    </source>
</evidence>
<feature type="transmembrane region" description="Helical" evidence="15">
    <location>
        <begin position="229"/>
        <end position="250"/>
    </location>
</feature>
<evidence type="ECO:0000259" key="16">
    <source>
        <dbReference type="Pfam" id="PF01490"/>
    </source>
</evidence>
<dbReference type="RefSeq" id="XP_003745730.1">
    <property type="nucleotide sequence ID" value="XM_003745682.1"/>
</dbReference>
<feature type="transmembrane region" description="Helical" evidence="15">
    <location>
        <begin position="386"/>
        <end position="407"/>
    </location>
</feature>
<dbReference type="PANTHER" id="PTHR22950">
    <property type="entry name" value="AMINO ACID TRANSPORTER"/>
    <property type="match status" value="1"/>
</dbReference>
<evidence type="ECO:0000256" key="6">
    <source>
        <dbReference type="ARBA" id="ARBA00022753"/>
    </source>
</evidence>
<evidence type="ECO:0000256" key="11">
    <source>
        <dbReference type="ARBA" id="ARBA00023157"/>
    </source>
</evidence>
<dbReference type="GO" id="GO:0015179">
    <property type="term" value="F:L-amino acid transmembrane transporter activity"/>
    <property type="evidence" value="ECO:0007669"/>
    <property type="project" value="TreeGrafter"/>
</dbReference>
<keyword evidence="13" id="KW-0458">Lysosome</keyword>
<dbReference type="GO" id="GO:0046872">
    <property type="term" value="F:metal ion binding"/>
    <property type="evidence" value="ECO:0007669"/>
    <property type="project" value="UniProtKB-KW"/>
</dbReference>
<evidence type="ECO:0000256" key="5">
    <source>
        <dbReference type="ARBA" id="ARBA00022723"/>
    </source>
</evidence>
<sequence>MADAVGSKTHSSLVTIFAIWNTMLGTSMLTMPWAVAQAGIGASIICFVIVGALCLYTTYRVVDSPRFLQEAPVNPDTMPSYRRLVDPAKRLMEPARKNEDIEFVDVCAKLLGPIGRWVAVIFSAVALLGTTIVFWELMSKFLHNLGLFVYDVASGHHTLLKISNPLECHGNSAPSNITDDYETEPDFRKNTWIFGVLDNRFTWPCVLSLVVFPLVSIRDAGFTQKFTALGTLSAIYLLGFVTYHATEWGVNIEFSNSTSVHYDAPFKTTFVSLTGVLCMSFFVQNCILTLLKLQNNPAKNTRDLCIAFGLVAATYLLIGIPFYLTFPLKKGCISANFVGNFAANDNLATVTRAFLLLQYLSLFPLIASILRDLVLKTVCKSPDSDYLRNCLFNSALIGVCIFITIFVPQIGIILRYCGAMTGMAYVFALPSIVYMVGSRKHGKLGIFGGIFHSVLVVLGVINMLAQFLESYFLEQ</sequence>
<dbReference type="GO" id="GO:0005765">
    <property type="term" value="C:lysosomal membrane"/>
    <property type="evidence" value="ECO:0007669"/>
    <property type="project" value="UniProtKB-SubCell"/>
</dbReference>
<feature type="transmembrane region" description="Helical" evidence="15">
    <location>
        <begin position="353"/>
        <end position="374"/>
    </location>
</feature>
<comment type="subcellular location">
    <subcellularLocation>
        <location evidence="1">Late endosome membrane</location>
        <topology evidence="1">Multi-pass membrane protein</topology>
    </subcellularLocation>
    <subcellularLocation>
        <location evidence="2">Lysosome membrane</location>
        <topology evidence="2">Multi-pass membrane protein</topology>
    </subcellularLocation>
</comment>
<keyword evidence="12" id="KW-0325">Glycoprotein</keyword>
<keyword evidence="8 15" id="KW-1133">Transmembrane helix</keyword>
<feature type="transmembrane region" description="Helical" evidence="15">
    <location>
        <begin position="444"/>
        <end position="465"/>
    </location>
</feature>
<feature type="transmembrane region" description="Helical" evidence="15">
    <location>
        <begin position="413"/>
        <end position="437"/>
    </location>
</feature>
<keyword evidence="11" id="KW-1015">Disulfide bond</keyword>
<keyword evidence="10 15" id="KW-0472">Membrane</keyword>
<evidence type="ECO:0000256" key="10">
    <source>
        <dbReference type="ARBA" id="ARBA00023136"/>
    </source>
</evidence>
<evidence type="ECO:0000256" key="13">
    <source>
        <dbReference type="ARBA" id="ARBA00023228"/>
    </source>
</evidence>
<evidence type="ECO:0000256" key="3">
    <source>
        <dbReference type="ARBA" id="ARBA00022448"/>
    </source>
</evidence>
<name>A0AAJ6VYP3_9ACAR</name>
<feature type="domain" description="Amino acid transporter transmembrane" evidence="16">
    <location>
        <begin position="11"/>
        <end position="145"/>
    </location>
</feature>
<dbReference type="GO" id="GO:0031902">
    <property type="term" value="C:late endosome membrane"/>
    <property type="evidence" value="ECO:0007669"/>
    <property type="project" value="UniProtKB-SubCell"/>
</dbReference>
<keyword evidence="6" id="KW-0967">Endosome</keyword>
<dbReference type="Pfam" id="PF01490">
    <property type="entry name" value="Aa_trans"/>
    <property type="match status" value="2"/>
</dbReference>
<feature type="transmembrane region" description="Helical" evidence="15">
    <location>
        <begin position="12"/>
        <end position="34"/>
    </location>
</feature>
<dbReference type="Proteomes" id="UP000694867">
    <property type="component" value="Unplaced"/>
</dbReference>
<evidence type="ECO:0000256" key="8">
    <source>
        <dbReference type="ARBA" id="ARBA00022989"/>
    </source>
</evidence>
<dbReference type="InterPro" id="IPR013057">
    <property type="entry name" value="AA_transpt_TM"/>
</dbReference>
<keyword evidence="5" id="KW-0479">Metal-binding</keyword>
<proteinExistence type="inferred from homology"/>
<keyword evidence="3" id="KW-0813">Transport</keyword>
<organism evidence="17 18">
    <name type="scientific">Galendromus occidentalis</name>
    <name type="common">western predatory mite</name>
    <dbReference type="NCBI Taxonomy" id="34638"/>
    <lineage>
        <taxon>Eukaryota</taxon>
        <taxon>Metazoa</taxon>
        <taxon>Ecdysozoa</taxon>
        <taxon>Arthropoda</taxon>
        <taxon>Chelicerata</taxon>
        <taxon>Arachnida</taxon>
        <taxon>Acari</taxon>
        <taxon>Parasitiformes</taxon>
        <taxon>Mesostigmata</taxon>
        <taxon>Gamasina</taxon>
        <taxon>Phytoseioidea</taxon>
        <taxon>Phytoseiidae</taxon>
        <taxon>Typhlodrominae</taxon>
        <taxon>Galendromus</taxon>
    </lineage>
</organism>
<feature type="transmembrane region" description="Helical" evidence="15">
    <location>
        <begin position="201"/>
        <end position="217"/>
    </location>
</feature>
<accession>A0AAJ6VYP3</accession>
<evidence type="ECO:0000313" key="18">
    <source>
        <dbReference type="RefSeq" id="XP_003745730.1"/>
    </source>
</evidence>